<comment type="caution">
    <text evidence="1">The sequence shown here is derived from an EMBL/GenBank/DDBJ whole genome shotgun (WGS) entry which is preliminary data.</text>
</comment>
<name>A0A9N7UYL6_PLEPL</name>
<proteinExistence type="predicted"/>
<evidence type="ECO:0000313" key="1">
    <source>
        <dbReference type="EMBL" id="CAB1442021.1"/>
    </source>
</evidence>
<dbReference type="AlphaFoldDB" id="A0A9N7UYL6"/>
<evidence type="ECO:0000313" key="2">
    <source>
        <dbReference type="Proteomes" id="UP001153269"/>
    </source>
</evidence>
<dbReference type="Proteomes" id="UP001153269">
    <property type="component" value="Unassembled WGS sequence"/>
</dbReference>
<dbReference type="EMBL" id="CADEAL010002768">
    <property type="protein sequence ID" value="CAB1442021.1"/>
    <property type="molecule type" value="Genomic_DNA"/>
</dbReference>
<gene>
    <name evidence="1" type="ORF">PLEPLA_LOCUS29729</name>
</gene>
<protein>
    <submittedName>
        <fullName evidence="1">Uncharacterized protein</fullName>
    </submittedName>
</protein>
<sequence length="100" mass="11140">MSGSRTCRWCEEEEKRSHGGSSVSEAVNQKLPLLSFTFLCGLAVTLQVCPENTEWSRHREEVLMNGGLWRQEKPCTLSVPDVFGAGSEQMASQEHDKGII</sequence>
<keyword evidence="2" id="KW-1185">Reference proteome</keyword>
<organism evidence="1 2">
    <name type="scientific">Pleuronectes platessa</name>
    <name type="common">European plaice</name>
    <dbReference type="NCBI Taxonomy" id="8262"/>
    <lineage>
        <taxon>Eukaryota</taxon>
        <taxon>Metazoa</taxon>
        <taxon>Chordata</taxon>
        <taxon>Craniata</taxon>
        <taxon>Vertebrata</taxon>
        <taxon>Euteleostomi</taxon>
        <taxon>Actinopterygii</taxon>
        <taxon>Neopterygii</taxon>
        <taxon>Teleostei</taxon>
        <taxon>Neoteleostei</taxon>
        <taxon>Acanthomorphata</taxon>
        <taxon>Carangaria</taxon>
        <taxon>Pleuronectiformes</taxon>
        <taxon>Pleuronectoidei</taxon>
        <taxon>Pleuronectidae</taxon>
        <taxon>Pleuronectes</taxon>
    </lineage>
</organism>
<reference evidence="1" key="1">
    <citation type="submission" date="2020-03" db="EMBL/GenBank/DDBJ databases">
        <authorList>
            <person name="Weist P."/>
        </authorList>
    </citation>
    <scope>NUCLEOTIDE SEQUENCE</scope>
</reference>
<accession>A0A9N7UYL6</accession>